<evidence type="ECO:0000256" key="1">
    <source>
        <dbReference type="ARBA" id="ARBA00001947"/>
    </source>
</evidence>
<dbReference type="PANTHER" id="PTHR42995:SF5">
    <property type="entry name" value="ACETYL-COENZYME A CARBOXYLASE CARBOXYL TRANSFERASE SUBUNIT BETA, CHLOROPLASTIC"/>
    <property type="match status" value="1"/>
</dbReference>
<dbReference type="Pfam" id="PF03255">
    <property type="entry name" value="ACCA"/>
    <property type="match status" value="1"/>
</dbReference>
<keyword evidence="9 20" id="KW-0808">Transferase</keyword>
<evidence type="ECO:0000256" key="14">
    <source>
        <dbReference type="ARBA" id="ARBA00023098"/>
    </source>
</evidence>
<dbReference type="InterPro" id="IPR011763">
    <property type="entry name" value="COA_CT_C"/>
</dbReference>
<keyword evidence="21" id="KW-1185">Reference proteome</keyword>
<dbReference type="SUPFAM" id="SSF52096">
    <property type="entry name" value="ClpP/crotonase"/>
    <property type="match status" value="2"/>
</dbReference>
<dbReference type="InterPro" id="IPR029045">
    <property type="entry name" value="ClpP/crotonase-like_dom_sf"/>
</dbReference>
<comment type="similarity">
    <text evidence="4">In the N-terminal section; belongs to the AccD/PCCB family.</text>
</comment>
<keyword evidence="11" id="KW-0479">Metal-binding</keyword>
<dbReference type="Pfam" id="PF01039">
    <property type="entry name" value="Carboxyl_trans"/>
    <property type="match status" value="1"/>
</dbReference>
<evidence type="ECO:0000256" key="2">
    <source>
        <dbReference type="ARBA" id="ARBA00004496"/>
    </source>
</evidence>
<dbReference type="GO" id="GO:0016743">
    <property type="term" value="F:carboxyl- or carbamoyltransferase activity"/>
    <property type="evidence" value="ECO:0007669"/>
    <property type="project" value="InterPro"/>
</dbReference>
<keyword evidence="15" id="KW-0275">Fatty acid biosynthesis</keyword>
<dbReference type="InterPro" id="IPR011762">
    <property type="entry name" value="COA_CT_N"/>
</dbReference>
<evidence type="ECO:0000256" key="16">
    <source>
        <dbReference type="ARBA" id="ARBA00025280"/>
    </source>
</evidence>
<dbReference type="InterPro" id="IPR000438">
    <property type="entry name" value="Acetyl_CoA_COase_Trfase_b_su"/>
</dbReference>
<dbReference type="Proteomes" id="UP000248764">
    <property type="component" value="Unassembled WGS sequence"/>
</dbReference>
<evidence type="ECO:0000259" key="18">
    <source>
        <dbReference type="PROSITE" id="PS50980"/>
    </source>
</evidence>
<evidence type="ECO:0000256" key="8">
    <source>
        <dbReference type="ARBA" id="ARBA00022516"/>
    </source>
</evidence>
<dbReference type="PRINTS" id="PR01070">
    <property type="entry name" value="ACCCTRFRASEB"/>
</dbReference>
<feature type="domain" description="CoA carboxyltransferase C-terminal" evidence="19">
    <location>
        <begin position="229"/>
        <end position="464"/>
    </location>
</feature>
<evidence type="ECO:0000256" key="6">
    <source>
        <dbReference type="ARBA" id="ARBA00011883"/>
    </source>
</evidence>
<evidence type="ECO:0000256" key="11">
    <source>
        <dbReference type="ARBA" id="ARBA00022771"/>
    </source>
</evidence>
<dbReference type="InterPro" id="IPR034733">
    <property type="entry name" value="AcCoA_carboxyl_beta"/>
</dbReference>
<dbReference type="Gene3D" id="3.90.226.10">
    <property type="entry name" value="2-enoyl-CoA Hydratase, Chain A, domain 1"/>
    <property type="match status" value="2"/>
</dbReference>
<accession>A0A2W2C5V7</accession>
<keyword evidence="11" id="KW-0863">Zinc-finger</keyword>
<dbReference type="GO" id="GO:2001295">
    <property type="term" value="P:malonyl-CoA biosynthetic process"/>
    <property type="evidence" value="ECO:0007669"/>
    <property type="project" value="TreeGrafter"/>
</dbReference>
<keyword evidence="14" id="KW-0443">Lipid metabolism</keyword>
<sequence>MPAHDVIEAVVDDGTFESWDVPSDAPEADVEYAATLARARARSGADEAVVTGLGQVAGYPVVLIVSEFDFLAGSIGVAAADRIVAALARATRSGLPVLASTASGGTRMQEGTPAFVRMLDVSAAVARHRAAGFPYIAHLRHPTTGGVMASWGALGQITLAEPGALLGFLGPRVTEMLTGSALPEGVQTAANLAARGLVDALTPVSELRRLLTTILGALRGVPTRMSGPAARQPVAAPEPVDAWASVELTRRSDRVTLSELYRNGVAALVPLAGTGHGRPAIHVSLAGVRGIPCVLVAQDRRSDQPIRPHDLRAAQRAMTLAEEWRLPLLTVIDTPGADLSAEAENGGLAFTIAQCTADLLTLTAPSVALLLGQGAGGAALALLGAQQVIATEHAWLAPLAPEGASAIVHRDTAHAPDLARRQKIDATHLFVSGVVDQIVPEPPGQTPDDLAAAVTWAAAQALEHVHERR</sequence>
<comment type="subunit">
    <text evidence="5">Acetyl-CoA carboxylase is a heterotetramer composed of biotin carboxyl carrier protein (AccB), biotin carboxylase (AccC) and two subunits of ACCase subunit beta/alpha.</text>
</comment>
<dbReference type="GO" id="GO:0009317">
    <property type="term" value="C:acetyl-CoA carboxylase complex"/>
    <property type="evidence" value="ECO:0007669"/>
    <property type="project" value="InterPro"/>
</dbReference>
<keyword evidence="8" id="KW-0444">Lipid biosynthesis</keyword>
<evidence type="ECO:0000256" key="12">
    <source>
        <dbReference type="ARBA" id="ARBA00022832"/>
    </source>
</evidence>
<dbReference type="EC" id="2.1.3.15" evidence="6"/>
<keyword evidence="13" id="KW-0067">ATP-binding</keyword>
<dbReference type="EMBL" id="POTW01000023">
    <property type="protein sequence ID" value="PZF83619.1"/>
    <property type="molecule type" value="Genomic_DNA"/>
</dbReference>
<name>A0A2W2C5V7_9ACTN</name>
<evidence type="ECO:0000256" key="15">
    <source>
        <dbReference type="ARBA" id="ARBA00023160"/>
    </source>
</evidence>
<evidence type="ECO:0000256" key="17">
    <source>
        <dbReference type="ARBA" id="ARBA00049152"/>
    </source>
</evidence>
<comment type="function">
    <text evidence="16">Component of the acetyl coenzyme A carboxylase (ACC) complex. Biotin carboxylase (BC) catalyzes the carboxylation of biotin on its carrier protein (BCCP) and then the CO(2) group is transferred by the transcarboxylase to acetyl-CoA to form malonyl-CoA.</text>
</comment>
<dbReference type="GO" id="GO:0003989">
    <property type="term" value="F:acetyl-CoA carboxylase activity"/>
    <property type="evidence" value="ECO:0007669"/>
    <property type="project" value="InterPro"/>
</dbReference>
<comment type="cofactor">
    <cofactor evidence="1">
        <name>Zn(2+)</name>
        <dbReference type="ChEBI" id="CHEBI:29105"/>
    </cofactor>
</comment>
<feature type="domain" description="CoA carboxyltransferase N-terminal" evidence="18">
    <location>
        <begin position="1"/>
        <end position="233"/>
    </location>
</feature>
<evidence type="ECO:0000313" key="20">
    <source>
        <dbReference type="EMBL" id="PZF83619.1"/>
    </source>
</evidence>
<evidence type="ECO:0000256" key="13">
    <source>
        <dbReference type="ARBA" id="ARBA00022840"/>
    </source>
</evidence>
<dbReference type="GO" id="GO:0008270">
    <property type="term" value="F:zinc ion binding"/>
    <property type="evidence" value="ECO:0007669"/>
    <property type="project" value="UniProtKB-KW"/>
</dbReference>
<comment type="catalytic activity">
    <reaction evidence="17">
        <text>N(6)-carboxybiotinyl-L-lysyl-[protein] + acetyl-CoA = N(6)-biotinyl-L-lysyl-[protein] + malonyl-CoA</text>
        <dbReference type="Rhea" id="RHEA:54728"/>
        <dbReference type="Rhea" id="RHEA-COMP:10505"/>
        <dbReference type="Rhea" id="RHEA-COMP:10506"/>
        <dbReference type="ChEBI" id="CHEBI:57288"/>
        <dbReference type="ChEBI" id="CHEBI:57384"/>
        <dbReference type="ChEBI" id="CHEBI:83144"/>
        <dbReference type="ChEBI" id="CHEBI:83145"/>
        <dbReference type="EC" id="2.1.3.15"/>
    </reaction>
</comment>
<dbReference type="InterPro" id="IPR001095">
    <property type="entry name" value="Acetyl_CoA_COase_a_su"/>
</dbReference>
<evidence type="ECO:0000256" key="3">
    <source>
        <dbReference type="ARBA" id="ARBA00006276"/>
    </source>
</evidence>
<gene>
    <name evidence="20" type="ORF">C1I92_11835</name>
</gene>
<protein>
    <recommendedName>
        <fullName evidence="7">Acetyl-coenzyme A carboxylase carboxyl transferase subunits beta/alpha</fullName>
        <ecNumber evidence="6">2.1.3.15</ecNumber>
    </recommendedName>
</protein>
<organism evidence="20 21">
    <name type="scientific">Jiangella anatolica</name>
    <dbReference type="NCBI Taxonomy" id="2670374"/>
    <lineage>
        <taxon>Bacteria</taxon>
        <taxon>Bacillati</taxon>
        <taxon>Actinomycetota</taxon>
        <taxon>Actinomycetes</taxon>
        <taxon>Jiangellales</taxon>
        <taxon>Jiangellaceae</taxon>
        <taxon>Jiangella</taxon>
    </lineage>
</organism>
<evidence type="ECO:0000256" key="7">
    <source>
        <dbReference type="ARBA" id="ARBA00018312"/>
    </source>
</evidence>
<comment type="subcellular location">
    <subcellularLocation>
        <location evidence="2">Cytoplasm</location>
    </subcellularLocation>
</comment>
<dbReference type="GO" id="GO:0006633">
    <property type="term" value="P:fatty acid biosynthetic process"/>
    <property type="evidence" value="ECO:0007669"/>
    <property type="project" value="UniProtKB-KW"/>
</dbReference>
<dbReference type="PROSITE" id="PS50989">
    <property type="entry name" value="COA_CT_CTER"/>
    <property type="match status" value="1"/>
</dbReference>
<evidence type="ECO:0000256" key="5">
    <source>
        <dbReference type="ARBA" id="ARBA00011664"/>
    </source>
</evidence>
<evidence type="ECO:0000256" key="4">
    <source>
        <dbReference type="ARBA" id="ARBA00010284"/>
    </source>
</evidence>
<comment type="similarity">
    <text evidence="3">In the C-terminal section; belongs to the AccA family.</text>
</comment>
<proteinExistence type="inferred from homology"/>
<dbReference type="PROSITE" id="PS50980">
    <property type="entry name" value="COA_CT_NTER"/>
    <property type="match status" value="1"/>
</dbReference>
<keyword evidence="10" id="KW-0547">Nucleotide-binding</keyword>
<dbReference type="RefSeq" id="WP_111254863.1">
    <property type="nucleotide sequence ID" value="NZ_POTW01000023.1"/>
</dbReference>
<evidence type="ECO:0000259" key="19">
    <source>
        <dbReference type="PROSITE" id="PS50989"/>
    </source>
</evidence>
<keyword evidence="11" id="KW-0862">Zinc</keyword>
<reference evidence="20 21" key="1">
    <citation type="submission" date="2018-01" db="EMBL/GenBank/DDBJ databases">
        <title>Draft genome sequence of Jiangella sp. GTF31.</title>
        <authorList>
            <person name="Sahin N."/>
            <person name="Ay H."/>
            <person name="Saygin H."/>
        </authorList>
    </citation>
    <scope>NUCLEOTIDE SEQUENCE [LARGE SCALE GENOMIC DNA]</scope>
    <source>
        <strain evidence="20 21">GTF31</strain>
    </source>
</reference>
<evidence type="ECO:0000313" key="21">
    <source>
        <dbReference type="Proteomes" id="UP000248764"/>
    </source>
</evidence>
<dbReference type="GO" id="GO:0005524">
    <property type="term" value="F:ATP binding"/>
    <property type="evidence" value="ECO:0007669"/>
    <property type="project" value="UniProtKB-KW"/>
</dbReference>
<dbReference type="AlphaFoldDB" id="A0A2W2C5V7"/>
<keyword evidence="12" id="KW-0276">Fatty acid metabolism</keyword>
<evidence type="ECO:0000256" key="10">
    <source>
        <dbReference type="ARBA" id="ARBA00022741"/>
    </source>
</evidence>
<dbReference type="PANTHER" id="PTHR42995">
    <property type="entry name" value="ACETYL-COENZYME A CARBOXYLASE CARBOXYL TRANSFERASE SUBUNIT BETA, CHLOROPLASTIC"/>
    <property type="match status" value="1"/>
</dbReference>
<comment type="caution">
    <text evidence="20">The sequence shown here is derived from an EMBL/GenBank/DDBJ whole genome shotgun (WGS) entry which is preliminary data.</text>
</comment>
<evidence type="ECO:0000256" key="9">
    <source>
        <dbReference type="ARBA" id="ARBA00022679"/>
    </source>
</evidence>